<keyword evidence="8" id="KW-1185">Reference proteome</keyword>
<evidence type="ECO:0000256" key="6">
    <source>
        <dbReference type="SAM" id="Phobius"/>
    </source>
</evidence>
<reference evidence="7 8" key="1">
    <citation type="submission" date="2013-04" db="EMBL/GenBank/DDBJ databases">
        <title>Oceanicola sp. 22II1-22F33 Genome Sequencing.</title>
        <authorList>
            <person name="Lai Q."/>
            <person name="Li G."/>
            <person name="Shao Z."/>
        </authorList>
    </citation>
    <scope>NUCLEOTIDE SEQUENCE [LARGE SCALE GENOMIC DNA]</scope>
    <source>
        <strain evidence="7 8">22II1-22F33</strain>
    </source>
</reference>
<feature type="transmembrane region" description="Helical" evidence="6">
    <location>
        <begin position="36"/>
        <end position="62"/>
    </location>
</feature>
<evidence type="ECO:0000256" key="5">
    <source>
        <dbReference type="ARBA" id="ARBA00023136"/>
    </source>
</evidence>
<keyword evidence="4 6" id="KW-1133">Transmembrane helix</keyword>
<dbReference type="GO" id="GO:0005886">
    <property type="term" value="C:plasma membrane"/>
    <property type="evidence" value="ECO:0007669"/>
    <property type="project" value="UniProtKB-SubCell"/>
</dbReference>
<dbReference type="PANTHER" id="PTHR30086">
    <property type="entry name" value="ARGININE EXPORTER PROTEIN ARGO"/>
    <property type="match status" value="1"/>
</dbReference>
<comment type="caution">
    <text evidence="7">The sequence shown here is derived from an EMBL/GenBank/DDBJ whole genome shotgun (WGS) entry which is preliminary data.</text>
</comment>
<dbReference type="GO" id="GO:0015171">
    <property type="term" value="F:amino acid transmembrane transporter activity"/>
    <property type="evidence" value="ECO:0007669"/>
    <property type="project" value="TreeGrafter"/>
</dbReference>
<evidence type="ECO:0000313" key="7">
    <source>
        <dbReference type="EMBL" id="OWU72983.1"/>
    </source>
</evidence>
<sequence>MMSSALAGFALGLSLILAIGAQNAYVLRQGLRREHVFWVCLTCAVSDAALILAGVTGFGALAERWPWFAEAMRWGGVAFLLVYGLRSFRAALAGGETLRAEGQEPVRLRAVVLTMLALTWLNPHVYLDTVVLLGSVSAQYPSGTGFALGATLASFVFFFALGYGARALAPVFARPRAWQWLDAGVGLVMWAIALKLVLM</sequence>
<feature type="transmembrane region" description="Helical" evidence="6">
    <location>
        <begin position="74"/>
        <end position="92"/>
    </location>
</feature>
<evidence type="ECO:0000256" key="2">
    <source>
        <dbReference type="ARBA" id="ARBA00022475"/>
    </source>
</evidence>
<protein>
    <submittedName>
        <fullName evidence="7">Amino acid transporter</fullName>
    </submittedName>
</protein>
<feature type="transmembrane region" description="Helical" evidence="6">
    <location>
        <begin position="177"/>
        <end position="198"/>
    </location>
</feature>
<keyword evidence="3 6" id="KW-0812">Transmembrane</keyword>
<organism evidence="7 8">
    <name type="scientific">Marinibacterium profundimaris</name>
    <dbReference type="NCBI Taxonomy" id="1679460"/>
    <lineage>
        <taxon>Bacteria</taxon>
        <taxon>Pseudomonadati</taxon>
        <taxon>Pseudomonadota</taxon>
        <taxon>Alphaproteobacteria</taxon>
        <taxon>Rhodobacterales</taxon>
        <taxon>Paracoccaceae</taxon>
        <taxon>Marinibacterium</taxon>
    </lineage>
</organism>
<keyword evidence="5 6" id="KW-0472">Membrane</keyword>
<dbReference type="InterPro" id="IPR001123">
    <property type="entry name" value="LeuE-type"/>
</dbReference>
<dbReference type="Proteomes" id="UP000215377">
    <property type="component" value="Unassembled WGS sequence"/>
</dbReference>
<evidence type="ECO:0000256" key="4">
    <source>
        <dbReference type="ARBA" id="ARBA00022989"/>
    </source>
</evidence>
<dbReference type="AlphaFoldDB" id="A0A225NIT9"/>
<feature type="transmembrane region" description="Helical" evidence="6">
    <location>
        <begin position="145"/>
        <end position="165"/>
    </location>
</feature>
<proteinExistence type="predicted"/>
<evidence type="ECO:0000313" key="8">
    <source>
        <dbReference type="Proteomes" id="UP000215377"/>
    </source>
</evidence>
<keyword evidence="2" id="KW-1003">Cell membrane</keyword>
<dbReference type="PANTHER" id="PTHR30086:SF20">
    <property type="entry name" value="ARGININE EXPORTER PROTEIN ARGO-RELATED"/>
    <property type="match status" value="1"/>
</dbReference>
<feature type="transmembrane region" description="Helical" evidence="6">
    <location>
        <begin position="112"/>
        <end position="133"/>
    </location>
</feature>
<accession>A0A225NIT9</accession>
<dbReference type="OrthoDB" id="5638726at2"/>
<dbReference type="RefSeq" id="WP_088650687.1">
    <property type="nucleotide sequence ID" value="NZ_AQQR01000005.1"/>
</dbReference>
<comment type="subcellular location">
    <subcellularLocation>
        <location evidence="1">Cell membrane</location>
        <topology evidence="1">Multi-pass membrane protein</topology>
    </subcellularLocation>
</comment>
<dbReference type="Pfam" id="PF01810">
    <property type="entry name" value="LysE"/>
    <property type="match status" value="1"/>
</dbReference>
<evidence type="ECO:0000256" key="1">
    <source>
        <dbReference type="ARBA" id="ARBA00004651"/>
    </source>
</evidence>
<name>A0A225NIT9_9RHOB</name>
<dbReference type="EMBL" id="AQQR01000005">
    <property type="protein sequence ID" value="OWU72983.1"/>
    <property type="molecule type" value="Genomic_DNA"/>
</dbReference>
<gene>
    <name evidence="7" type="ORF">ATO3_15015</name>
</gene>
<evidence type="ECO:0000256" key="3">
    <source>
        <dbReference type="ARBA" id="ARBA00022692"/>
    </source>
</evidence>